<dbReference type="SMART" id="SM00267">
    <property type="entry name" value="GGDEF"/>
    <property type="match status" value="1"/>
</dbReference>
<dbReference type="FunFam" id="3.30.70.270:FF:000001">
    <property type="entry name" value="Diguanylate cyclase domain protein"/>
    <property type="match status" value="1"/>
</dbReference>
<dbReference type="Gene3D" id="3.30.450.40">
    <property type="match status" value="1"/>
</dbReference>
<dbReference type="RefSeq" id="WP_163288619.1">
    <property type="nucleotide sequence ID" value="NZ_JAAGWY010000001.1"/>
</dbReference>
<feature type="domain" description="GGDEF" evidence="4">
    <location>
        <begin position="342"/>
        <end position="476"/>
    </location>
</feature>
<keyword evidence="1" id="KW-0175">Coiled coil</keyword>
<dbReference type="InterPro" id="IPR000160">
    <property type="entry name" value="GGDEF_dom"/>
</dbReference>
<dbReference type="InterPro" id="IPR052155">
    <property type="entry name" value="Biofilm_reg_signaling"/>
</dbReference>
<dbReference type="CDD" id="cd01949">
    <property type="entry name" value="GGDEF"/>
    <property type="match status" value="1"/>
</dbReference>
<dbReference type="Pfam" id="PF01590">
    <property type="entry name" value="GAF"/>
    <property type="match status" value="1"/>
</dbReference>
<dbReference type="InterPro" id="IPR029016">
    <property type="entry name" value="GAF-like_dom_sf"/>
</dbReference>
<comment type="caution">
    <text evidence="5">The sequence shown here is derived from an EMBL/GenBank/DDBJ whole genome shotgun (WGS) entry which is preliminary data.</text>
</comment>
<accession>A0A6L9XWK2</accession>
<protein>
    <submittedName>
        <fullName evidence="5">Diguanylate cyclase</fullName>
    </submittedName>
</protein>
<dbReference type="SUPFAM" id="SSF55781">
    <property type="entry name" value="GAF domain-like"/>
    <property type="match status" value="1"/>
</dbReference>
<dbReference type="Pfam" id="PF13426">
    <property type="entry name" value="PAS_9"/>
    <property type="match status" value="1"/>
</dbReference>
<feature type="domain" description="PAS" evidence="2">
    <location>
        <begin position="12"/>
        <end position="63"/>
    </location>
</feature>
<sequence>MTDESVSDEASDDSSFVDLYEEAPCGYLSTTAEGVVIRANETFLRLTGRTRERVVGRPLADLLDSGGRLFYETRLLPILRLNGEAREVSLAILRADGSASPVLVNAVVVRGDDSDIRFLRFAVFDASARQDYERQLLAARRAAEESEARVRVLQDAAASFSGLDSEAQVDAAIVSIFGAAFDASDVVILSVDRRGSLQLKSGPTPLDRYLGDTPERPIANAALLGEIVTVSSPADAETRFPGSAAAMRTARYGALTAVPMIHDGSVLGVISCLFRREREFDEAAVELQSALARQAAQVLVRLRLQQQLEALALSDQLTGLGNRVMIEGAIQQALHGAAEIRRPVALIFIDLDGFKVINDELGHGVGDDVLKEVTRRMSEAVRHEDRVGRLGGDEFLIVCEDTDGDDARAIAERVCNAIRQPLDDAQTYPITASVGIAVKAADRESSVTVATMIELADQAMYASKQAGKDRITVVEA</sequence>
<dbReference type="SUPFAM" id="SSF55785">
    <property type="entry name" value="PYP-like sensor domain (PAS domain)"/>
    <property type="match status" value="1"/>
</dbReference>
<feature type="domain" description="PAC" evidence="3">
    <location>
        <begin position="86"/>
        <end position="138"/>
    </location>
</feature>
<dbReference type="InterPro" id="IPR000700">
    <property type="entry name" value="PAS-assoc_C"/>
</dbReference>
<evidence type="ECO:0000259" key="4">
    <source>
        <dbReference type="PROSITE" id="PS50887"/>
    </source>
</evidence>
<dbReference type="SMART" id="SM00091">
    <property type="entry name" value="PAS"/>
    <property type="match status" value="1"/>
</dbReference>
<evidence type="ECO:0000256" key="1">
    <source>
        <dbReference type="SAM" id="Coils"/>
    </source>
</evidence>
<dbReference type="PROSITE" id="PS50887">
    <property type="entry name" value="GGDEF"/>
    <property type="match status" value="1"/>
</dbReference>
<organism evidence="5 6">
    <name type="scientific">Leifsonia tongyongensis</name>
    <dbReference type="NCBI Taxonomy" id="1268043"/>
    <lineage>
        <taxon>Bacteria</taxon>
        <taxon>Bacillati</taxon>
        <taxon>Actinomycetota</taxon>
        <taxon>Actinomycetes</taxon>
        <taxon>Micrococcales</taxon>
        <taxon>Microbacteriaceae</taxon>
        <taxon>Leifsonia</taxon>
    </lineage>
</organism>
<dbReference type="NCBIfam" id="TIGR00229">
    <property type="entry name" value="sensory_box"/>
    <property type="match status" value="1"/>
</dbReference>
<dbReference type="PROSITE" id="PS50112">
    <property type="entry name" value="PAS"/>
    <property type="match status" value="1"/>
</dbReference>
<evidence type="ECO:0000259" key="2">
    <source>
        <dbReference type="PROSITE" id="PS50112"/>
    </source>
</evidence>
<dbReference type="AlphaFoldDB" id="A0A6L9XWK2"/>
<evidence type="ECO:0000313" key="6">
    <source>
        <dbReference type="Proteomes" id="UP000474967"/>
    </source>
</evidence>
<evidence type="ECO:0000313" key="5">
    <source>
        <dbReference type="EMBL" id="NEN05398.1"/>
    </source>
</evidence>
<dbReference type="SUPFAM" id="SSF55073">
    <property type="entry name" value="Nucleotide cyclase"/>
    <property type="match status" value="1"/>
</dbReference>
<dbReference type="InterPro" id="IPR003018">
    <property type="entry name" value="GAF"/>
</dbReference>
<dbReference type="PANTHER" id="PTHR44757:SF2">
    <property type="entry name" value="BIOFILM ARCHITECTURE MAINTENANCE PROTEIN MBAA"/>
    <property type="match status" value="1"/>
</dbReference>
<dbReference type="PROSITE" id="PS50113">
    <property type="entry name" value="PAC"/>
    <property type="match status" value="1"/>
</dbReference>
<dbReference type="InterPro" id="IPR029787">
    <property type="entry name" value="Nucleotide_cyclase"/>
</dbReference>
<dbReference type="Proteomes" id="UP000474967">
    <property type="component" value="Unassembled WGS sequence"/>
</dbReference>
<keyword evidence="6" id="KW-1185">Reference proteome</keyword>
<dbReference type="Pfam" id="PF00990">
    <property type="entry name" value="GGDEF"/>
    <property type="match status" value="1"/>
</dbReference>
<proteinExistence type="predicted"/>
<dbReference type="CDD" id="cd00130">
    <property type="entry name" value="PAS"/>
    <property type="match status" value="1"/>
</dbReference>
<dbReference type="InterPro" id="IPR043128">
    <property type="entry name" value="Rev_trsase/Diguanyl_cyclase"/>
</dbReference>
<name>A0A6L9XWK2_9MICO</name>
<dbReference type="EMBL" id="JAAGWY010000001">
    <property type="protein sequence ID" value="NEN05398.1"/>
    <property type="molecule type" value="Genomic_DNA"/>
</dbReference>
<dbReference type="Gene3D" id="3.30.70.270">
    <property type="match status" value="1"/>
</dbReference>
<dbReference type="SMART" id="SM00065">
    <property type="entry name" value="GAF"/>
    <property type="match status" value="1"/>
</dbReference>
<feature type="coiled-coil region" evidence="1">
    <location>
        <begin position="129"/>
        <end position="156"/>
    </location>
</feature>
<dbReference type="NCBIfam" id="TIGR00254">
    <property type="entry name" value="GGDEF"/>
    <property type="match status" value="1"/>
</dbReference>
<dbReference type="PANTHER" id="PTHR44757">
    <property type="entry name" value="DIGUANYLATE CYCLASE DGCP"/>
    <property type="match status" value="1"/>
</dbReference>
<dbReference type="Gene3D" id="3.30.450.20">
    <property type="entry name" value="PAS domain"/>
    <property type="match status" value="1"/>
</dbReference>
<reference evidence="5 6" key="1">
    <citation type="journal article" date="2014" name="J. Microbiol.">
        <title>Diaminobutyricibacter tongyongensis gen. nov., sp. nov. and Homoserinibacter gongjuensis gen. nov., sp. nov. belong to the family Microbacteriaceae.</title>
        <authorList>
            <person name="Kim S.J."/>
            <person name="Ahn J.H."/>
            <person name="Weon H.Y."/>
            <person name="Hamada M."/>
            <person name="Suzuki K."/>
            <person name="Kwon S.W."/>
        </authorList>
    </citation>
    <scope>NUCLEOTIDE SEQUENCE [LARGE SCALE GENOMIC DNA]</scope>
    <source>
        <strain evidence="5 6">NBRC 108724</strain>
    </source>
</reference>
<dbReference type="InterPro" id="IPR000014">
    <property type="entry name" value="PAS"/>
</dbReference>
<evidence type="ECO:0000259" key="3">
    <source>
        <dbReference type="PROSITE" id="PS50113"/>
    </source>
</evidence>
<gene>
    <name evidence="5" type="ORF">G3T36_05885</name>
</gene>
<dbReference type="InterPro" id="IPR035965">
    <property type="entry name" value="PAS-like_dom_sf"/>
</dbReference>